<dbReference type="AlphaFoldDB" id="A0A8C1M8T8"/>
<dbReference type="SUPFAM" id="SSF53098">
    <property type="entry name" value="Ribonuclease H-like"/>
    <property type="match status" value="1"/>
</dbReference>
<reference evidence="2" key="2">
    <citation type="submission" date="2025-09" db="UniProtKB">
        <authorList>
            <consortium name="Ensembl"/>
        </authorList>
    </citation>
    <scope>IDENTIFICATION</scope>
</reference>
<dbReference type="PANTHER" id="PTHR45913">
    <property type="entry name" value="EPM2A-INTERACTING PROTEIN 1"/>
    <property type="match status" value="1"/>
</dbReference>
<feature type="domain" description="C2H2-type" evidence="1">
    <location>
        <begin position="28"/>
        <end position="48"/>
    </location>
</feature>
<evidence type="ECO:0000313" key="2">
    <source>
        <dbReference type="Ensembl" id="ENSCCRP00010072671.1"/>
    </source>
</evidence>
<proteinExistence type="predicted"/>
<dbReference type="Ensembl" id="ENSCCRT00010080343.1">
    <property type="protein sequence ID" value="ENSCCRP00010072671.1"/>
    <property type="gene ID" value="ENSCCRG00010031536.1"/>
</dbReference>
<dbReference type="Proteomes" id="UP000694427">
    <property type="component" value="Unplaced"/>
</dbReference>
<sequence length="532" mass="60540">MSKYRQFHEQYVVFSFTSTSTEPPQPLCFLCGDVLSNNSMKPAHLQRHLNTKHLSCVSKTAEFFQRKLSEFKGSQEKLKKATAVSTKALEASYAVSLLVAKSKKPFTVAEELILPAAVILAETMIDKKAADALKTVPLSNNTVCWRIDDMAVDIVDQVVEKLKLSGSFALQLDESTDVSGEAQLIAFVRYRDISEINEHILFCKKLTGSTTVKDVFHVIDTFFSEHNLDWKSCIHVCTDGAASMTGRVKGLIAQIKKVNPDVQWNHCIIHREALASKRMSPELHEVLNDAVKVINFVESRPLNHRLFERLCHDSGAEHQQLLLHTDVRWLSKGKALQRLLELRNEVSAFLAEHSHPLVVMLENTDWVARLAYLADFFSKLNNLNLTLQGKDTHILNMYDKVCGFMKKIKLWESKLQLVSTHLSRLNSEFNHYFPDIENRGLKMRYSETNLSQFWCDVEKEYPDLGKHALNELLPFGSTYLCEVTFSSMAVIKSKHRNRLNLEKSLIAAVATLPPRLTKLMSERQGQLTRHSI</sequence>
<evidence type="ECO:0000259" key="1">
    <source>
        <dbReference type="PROSITE" id="PS00028"/>
    </source>
</evidence>
<dbReference type="InterPro" id="IPR012337">
    <property type="entry name" value="RNaseH-like_sf"/>
</dbReference>
<dbReference type="PROSITE" id="PS00028">
    <property type="entry name" value="ZINC_FINGER_C2H2_1"/>
    <property type="match status" value="1"/>
</dbReference>
<accession>A0A8C1M8T8</accession>
<organism evidence="2 3">
    <name type="scientific">Cyprinus carpio</name>
    <name type="common">Common carp</name>
    <dbReference type="NCBI Taxonomy" id="7962"/>
    <lineage>
        <taxon>Eukaryota</taxon>
        <taxon>Metazoa</taxon>
        <taxon>Chordata</taxon>
        <taxon>Craniata</taxon>
        <taxon>Vertebrata</taxon>
        <taxon>Euteleostomi</taxon>
        <taxon>Actinopterygii</taxon>
        <taxon>Neopterygii</taxon>
        <taxon>Teleostei</taxon>
        <taxon>Ostariophysi</taxon>
        <taxon>Cypriniformes</taxon>
        <taxon>Cyprinidae</taxon>
        <taxon>Cyprininae</taxon>
        <taxon>Cyprinus</taxon>
    </lineage>
</organism>
<protein>
    <recommendedName>
        <fullName evidence="1">C2H2-type domain-containing protein</fullName>
    </recommendedName>
</protein>
<keyword evidence="3" id="KW-1185">Reference proteome</keyword>
<name>A0A8C1M8T8_CYPCA</name>
<evidence type="ECO:0000313" key="3">
    <source>
        <dbReference type="Proteomes" id="UP000694427"/>
    </source>
</evidence>
<dbReference type="InterPro" id="IPR013087">
    <property type="entry name" value="Znf_C2H2_type"/>
</dbReference>
<dbReference type="PANTHER" id="PTHR45913:SF19">
    <property type="entry name" value="LOW QUALITY PROTEIN: ZINC FINGER BED DOMAIN-CONTAINING PROTEIN 5-LIKE"/>
    <property type="match status" value="1"/>
</dbReference>
<reference evidence="2" key="1">
    <citation type="submission" date="2025-08" db="UniProtKB">
        <authorList>
            <consortium name="Ensembl"/>
        </authorList>
    </citation>
    <scope>IDENTIFICATION</scope>
</reference>